<dbReference type="InterPro" id="IPR021460">
    <property type="entry name" value="DUF3112"/>
</dbReference>
<accession>A0A1E4SVN6</accession>
<feature type="transmembrane region" description="Helical" evidence="2">
    <location>
        <begin position="39"/>
        <end position="58"/>
    </location>
</feature>
<dbReference type="OrthoDB" id="3357002at2759"/>
<name>A0A1E4SVN6_9ASCO</name>
<feature type="transmembrane region" description="Helical" evidence="2">
    <location>
        <begin position="329"/>
        <end position="348"/>
    </location>
</feature>
<feature type="transmembrane region" description="Helical" evidence="2">
    <location>
        <begin position="182"/>
        <end position="204"/>
    </location>
</feature>
<proteinExistence type="predicted"/>
<feature type="transmembrane region" description="Helical" evidence="2">
    <location>
        <begin position="137"/>
        <end position="162"/>
    </location>
</feature>
<reference evidence="4" key="1">
    <citation type="submission" date="2016-04" db="EMBL/GenBank/DDBJ databases">
        <title>Comparative genomics of biotechnologically important yeasts.</title>
        <authorList>
            <consortium name="DOE Joint Genome Institute"/>
            <person name="Riley R."/>
            <person name="Haridas S."/>
            <person name="Wolfe K.H."/>
            <person name="Lopes M.R."/>
            <person name="Hittinger C.T."/>
            <person name="Goker M."/>
            <person name="Salamov A."/>
            <person name="Wisecaver J."/>
            <person name="Long T.M."/>
            <person name="Aerts A.L."/>
            <person name="Barry K."/>
            <person name="Choi C."/>
            <person name="Clum A."/>
            <person name="Coughlan A.Y."/>
            <person name="Deshpande S."/>
            <person name="Douglass A.P."/>
            <person name="Hanson S.J."/>
            <person name="Klenk H.-P."/>
            <person name="Labutti K."/>
            <person name="Lapidus A."/>
            <person name="Lindquist E."/>
            <person name="Lipzen A."/>
            <person name="Meier-Kolthoff J.P."/>
            <person name="Ohm R.A."/>
            <person name="Otillar R.P."/>
            <person name="Pangilinan J."/>
            <person name="Peng Y."/>
            <person name="Rokas A."/>
            <person name="Rosa C.A."/>
            <person name="Scheuner C."/>
            <person name="Sibirny A.A."/>
            <person name="Slot J.C."/>
            <person name="Stielow J.B."/>
            <person name="Sun H."/>
            <person name="Kurtzman C.P."/>
            <person name="Blackwell M."/>
            <person name="Grigoriev I.V."/>
            <person name="Jeffries T.W."/>
        </authorList>
    </citation>
    <scope>NUCLEOTIDE SEQUENCE [LARGE SCALE GENOMIC DNA]</scope>
    <source>
        <strain evidence="4">NRRL YB-2248</strain>
    </source>
</reference>
<evidence type="ECO:0000256" key="1">
    <source>
        <dbReference type="SAM" id="MobiDB-lite"/>
    </source>
</evidence>
<feature type="region of interest" description="Disordered" evidence="1">
    <location>
        <begin position="369"/>
        <end position="390"/>
    </location>
</feature>
<keyword evidence="2" id="KW-1133">Transmembrane helix</keyword>
<evidence type="ECO:0000256" key="2">
    <source>
        <dbReference type="SAM" id="Phobius"/>
    </source>
</evidence>
<keyword evidence="2" id="KW-0812">Transmembrane</keyword>
<dbReference type="Proteomes" id="UP000094801">
    <property type="component" value="Unassembled WGS sequence"/>
</dbReference>
<dbReference type="PANTHER" id="PTHR35184:SF1">
    <property type="entry name" value="INTEGRAL MEMBRANE PROTEIN"/>
    <property type="match status" value="1"/>
</dbReference>
<keyword evidence="2" id="KW-0472">Membrane</keyword>
<feature type="transmembrane region" description="Helical" evidence="2">
    <location>
        <begin position="292"/>
        <end position="314"/>
    </location>
</feature>
<organism evidence="3 4">
    <name type="scientific">[Candida] arabinofermentans NRRL YB-2248</name>
    <dbReference type="NCBI Taxonomy" id="983967"/>
    <lineage>
        <taxon>Eukaryota</taxon>
        <taxon>Fungi</taxon>
        <taxon>Dikarya</taxon>
        <taxon>Ascomycota</taxon>
        <taxon>Saccharomycotina</taxon>
        <taxon>Pichiomycetes</taxon>
        <taxon>Pichiales</taxon>
        <taxon>Pichiaceae</taxon>
        <taxon>Ogataea</taxon>
        <taxon>Ogataea/Candida clade</taxon>
    </lineage>
</organism>
<feature type="transmembrane region" description="Helical" evidence="2">
    <location>
        <begin position="104"/>
        <end position="125"/>
    </location>
</feature>
<feature type="transmembrane region" description="Helical" evidence="2">
    <location>
        <begin position="70"/>
        <end position="89"/>
    </location>
</feature>
<dbReference type="PANTHER" id="PTHR35184">
    <property type="entry name" value="YALI0C10208P"/>
    <property type="match status" value="1"/>
</dbReference>
<dbReference type="AlphaFoldDB" id="A0A1E4SVN6"/>
<dbReference type="EMBL" id="KV453863">
    <property type="protein sequence ID" value="ODV83482.1"/>
    <property type="molecule type" value="Genomic_DNA"/>
</dbReference>
<gene>
    <name evidence="3" type="ORF">CANARDRAFT_29933</name>
</gene>
<keyword evidence="4" id="KW-1185">Reference proteome</keyword>
<dbReference type="STRING" id="983967.A0A1E4SVN6"/>
<protein>
    <submittedName>
        <fullName evidence="3">Uncharacterized protein</fullName>
    </submittedName>
</protein>
<dbReference type="Pfam" id="PF11309">
    <property type="entry name" value="DUF3112"/>
    <property type="match status" value="1"/>
</dbReference>
<sequence length="390" mass="43593">MLKLESDADIPAYLITYVEGLQQSQFGDYPDSKDVAPSAIFLAIFIIFFLIHTTIFGINWKRGHKFPLSLGFAFYCLLRWIGFTLRLVWAKNLLKLHVGIASEVFLILPTVFIASFNLVLAQRIFTWKHPVGGNTKLFWTLMLVLYSVVAAVVLMTIVAGVVPYLYFLSRSHYNMCRNVVKVTSLLITLYSLLAIALVLLAFVYPSSQDDKNALVYQPFWITSFAPTYFAPKGAAQQGRDLFVGRHQSAALNAKRTIVTGGQPSSIDNEAAALNEYENLGASKFSLKHNNSIIIIALTSFFVFIGALFRCITMFLDTTYDTQSWITRNVVMYVLWGALETIVNLLYIVGRVDLRFYRPDAIPASIGDSNKVSGVDSTEEAKDNSTIGSVH</sequence>
<evidence type="ECO:0000313" key="3">
    <source>
        <dbReference type="EMBL" id="ODV83482.1"/>
    </source>
</evidence>
<evidence type="ECO:0000313" key="4">
    <source>
        <dbReference type="Proteomes" id="UP000094801"/>
    </source>
</evidence>